<evidence type="ECO:0000313" key="9">
    <source>
        <dbReference type="Proteomes" id="UP000266113"/>
    </source>
</evidence>
<keyword evidence="3 7" id="KW-0687">Ribonucleoprotein</keyword>
<dbReference type="InterPro" id="IPR000630">
    <property type="entry name" value="Ribosomal_uS8"/>
</dbReference>
<dbReference type="InterPro" id="IPR035987">
    <property type="entry name" value="Ribosomal_uS8_sf"/>
</dbReference>
<comment type="subunit">
    <text evidence="6">Part of the 30S ribosomal subunit. Contacts proteins S5 and S12.</text>
</comment>
<reference evidence="8 9" key="1">
    <citation type="submission" date="2018-09" db="EMBL/GenBank/DDBJ databases">
        <title>Discovery and Ecogenomic Context for Candidatus Cryosericales, a Global Caldiserica Order Active in Thawing Permafrost.</title>
        <authorList>
            <person name="Martinez M.A."/>
            <person name="Woodcroft B.J."/>
            <person name="Ignacio Espinoza J.C."/>
            <person name="Zayed A."/>
            <person name="Singleton C.M."/>
            <person name="Boyd J."/>
            <person name="Li Y.-F."/>
            <person name="Purvine S."/>
            <person name="Maughan H."/>
            <person name="Hodgkins S.B."/>
            <person name="Anderson D."/>
            <person name="Sederholm M."/>
            <person name="Temperton B."/>
            <person name="Saleska S.R."/>
            <person name="Tyson G.W."/>
            <person name="Rich V.I."/>
        </authorList>
    </citation>
    <scope>NUCLEOTIDE SEQUENCE [LARGE SCALE GENOMIC DNA]</scope>
    <source>
        <strain evidence="8 9">SMC1</strain>
    </source>
</reference>
<dbReference type="NCBIfam" id="NF001109">
    <property type="entry name" value="PRK00136.1"/>
    <property type="match status" value="1"/>
</dbReference>
<sequence>RRLAGRGGNMSRVDALSDFLTRVRNANLVFHDSTIAPYSEMNSALALILKKQGYVGGVSEIIRDNRKYLKLDLKYTKTRGRYITGLKRISLPGRRIYVKKDAVPRVLMGAGMAIISTPQGLMTDVQARKEGLGGEVICFVW</sequence>
<evidence type="ECO:0000256" key="1">
    <source>
        <dbReference type="ARBA" id="ARBA00006471"/>
    </source>
</evidence>
<keyword evidence="9" id="KW-1185">Reference proteome</keyword>
<name>A0A398DM42_9BACT</name>
<dbReference type="EMBL" id="QXIY01000023">
    <property type="protein sequence ID" value="RIE16662.1"/>
    <property type="molecule type" value="Genomic_DNA"/>
</dbReference>
<dbReference type="Proteomes" id="UP000266113">
    <property type="component" value="Unassembled WGS sequence"/>
</dbReference>
<dbReference type="PANTHER" id="PTHR11758">
    <property type="entry name" value="40S RIBOSOMAL PROTEIN S15A"/>
    <property type="match status" value="1"/>
</dbReference>
<accession>A0A398DM42</accession>
<evidence type="ECO:0000256" key="4">
    <source>
        <dbReference type="ARBA" id="ARBA00035258"/>
    </source>
</evidence>
<dbReference type="PROSITE" id="PS00053">
    <property type="entry name" value="RIBOSOMAL_S8"/>
    <property type="match status" value="1"/>
</dbReference>
<evidence type="ECO:0000256" key="7">
    <source>
        <dbReference type="RuleBase" id="RU003660"/>
    </source>
</evidence>
<evidence type="ECO:0000256" key="5">
    <source>
        <dbReference type="ARBA" id="ARBA00035525"/>
    </source>
</evidence>
<organism evidence="8 9">
    <name type="scientific">Candidatus Cryosericum septentrionale</name>
    <dbReference type="NCBI Taxonomy" id="2290913"/>
    <lineage>
        <taxon>Bacteria</taxon>
        <taxon>Pseudomonadati</taxon>
        <taxon>Caldisericota/Cryosericota group</taxon>
        <taxon>Candidatus Cryosericota</taxon>
        <taxon>Candidatus Cryosericia</taxon>
        <taxon>Candidatus Cryosericales</taxon>
        <taxon>Candidatus Cryosericaceae</taxon>
        <taxon>Candidatus Cryosericum</taxon>
    </lineage>
</organism>
<comment type="similarity">
    <text evidence="1 7">Belongs to the universal ribosomal protein uS8 family.</text>
</comment>
<dbReference type="Gene3D" id="3.30.1370.30">
    <property type="match status" value="1"/>
</dbReference>
<dbReference type="Gene3D" id="3.30.1490.10">
    <property type="match status" value="1"/>
</dbReference>
<dbReference type="InterPro" id="IPR047863">
    <property type="entry name" value="Ribosomal_uS8_CS"/>
</dbReference>
<protein>
    <recommendedName>
        <fullName evidence="4">Small ribosomal subunit protein uS8</fullName>
    </recommendedName>
    <alternativeName>
        <fullName evidence="5">30S ribosomal protein S8</fullName>
    </alternativeName>
</protein>
<dbReference type="FunFam" id="3.30.1490.10:FF:000001">
    <property type="entry name" value="30S ribosomal protein S8"/>
    <property type="match status" value="1"/>
</dbReference>
<evidence type="ECO:0000256" key="2">
    <source>
        <dbReference type="ARBA" id="ARBA00022980"/>
    </source>
</evidence>
<comment type="caution">
    <text evidence="8">The sequence shown here is derived from an EMBL/GenBank/DDBJ whole genome shotgun (WGS) entry which is preliminary data.</text>
</comment>
<evidence type="ECO:0000256" key="6">
    <source>
        <dbReference type="ARBA" id="ARBA00046740"/>
    </source>
</evidence>
<dbReference type="HAMAP" id="MF_01302_B">
    <property type="entry name" value="Ribosomal_uS8_B"/>
    <property type="match status" value="1"/>
</dbReference>
<dbReference type="Pfam" id="PF00410">
    <property type="entry name" value="Ribosomal_S8"/>
    <property type="match status" value="1"/>
</dbReference>
<evidence type="ECO:0000313" key="8">
    <source>
        <dbReference type="EMBL" id="RIE16662.1"/>
    </source>
</evidence>
<dbReference type="GO" id="GO:0005840">
    <property type="term" value="C:ribosome"/>
    <property type="evidence" value="ECO:0007669"/>
    <property type="project" value="UniProtKB-KW"/>
</dbReference>
<gene>
    <name evidence="8" type="ORF">SMC1_05690</name>
</gene>
<dbReference type="GO" id="GO:1990904">
    <property type="term" value="C:ribonucleoprotein complex"/>
    <property type="evidence" value="ECO:0007669"/>
    <property type="project" value="UniProtKB-KW"/>
</dbReference>
<dbReference type="SUPFAM" id="SSF56047">
    <property type="entry name" value="Ribosomal protein S8"/>
    <property type="match status" value="1"/>
</dbReference>
<dbReference type="GO" id="GO:0006412">
    <property type="term" value="P:translation"/>
    <property type="evidence" value="ECO:0007669"/>
    <property type="project" value="InterPro"/>
</dbReference>
<keyword evidence="2 7" id="KW-0689">Ribosomal protein</keyword>
<dbReference type="GO" id="GO:0003735">
    <property type="term" value="F:structural constituent of ribosome"/>
    <property type="evidence" value="ECO:0007669"/>
    <property type="project" value="InterPro"/>
</dbReference>
<dbReference type="GO" id="GO:0005737">
    <property type="term" value="C:cytoplasm"/>
    <property type="evidence" value="ECO:0007669"/>
    <property type="project" value="UniProtKB-ARBA"/>
</dbReference>
<dbReference type="AlphaFoldDB" id="A0A398DM42"/>
<feature type="non-terminal residue" evidence="8">
    <location>
        <position position="1"/>
    </location>
</feature>
<evidence type="ECO:0000256" key="3">
    <source>
        <dbReference type="ARBA" id="ARBA00023274"/>
    </source>
</evidence>
<proteinExistence type="inferred from homology"/>